<evidence type="ECO:0000313" key="2">
    <source>
        <dbReference type="EMBL" id="MDE49396.1"/>
    </source>
</evidence>
<evidence type="ECO:0000256" key="1">
    <source>
        <dbReference type="SAM" id="SignalP"/>
    </source>
</evidence>
<protein>
    <submittedName>
        <fullName evidence="2">Group XV phospholipase A2</fullName>
    </submittedName>
</protein>
<dbReference type="GO" id="GO:0006629">
    <property type="term" value="P:lipid metabolic process"/>
    <property type="evidence" value="ECO:0007669"/>
    <property type="project" value="InterPro"/>
</dbReference>
<proteinExistence type="predicted"/>
<dbReference type="InterPro" id="IPR029058">
    <property type="entry name" value="AB_hydrolase_fold"/>
</dbReference>
<accession>A0A6G1SFT1</accession>
<name>A0A6G1SFT1_9ACAR</name>
<dbReference type="GO" id="GO:0008374">
    <property type="term" value="F:O-acyltransferase activity"/>
    <property type="evidence" value="ECO:0007669"/>
    <property type="project" value="InterPro"/>
</dbReference>
<feature type="signal peptide" evidence="1">
    <location>
        <begin position="1"/>
        <end position="24"/>
    </location>
</feature>
<dbReference type="AlphaFoldDB" id="A0A6G1SFT1"/>
<dbReference type="Pfam" id="PF02450">
    <property type="entry name" value="LCAT"/>
    <property type="match status" value="1"/>
</dbReference>
<dbReference type="Gene3D" id="3.40.50.1820">
    <property type="entry name" value="alpha/beta hydrolase"/>
    <property type="match status" value="2"/>
</dbReference>
<reference evidence="2" key="1">
    <citation type="submission" date="2018-10" db="EMBL/GenBank/DDBJ databases">
        <title>Transcriptome assembly of Aceria tosichella (Wheat curl mite) Type 2.</title>
        <authorList>
            <person name="Scully E.D."/>
            <person name="Geib S.M."/>
            <person name="Palmer N.A."/>
            <person name="Gupta A.K."/>
            <person name="Sarath G."/>
            <person name="Tatineni S."/>
        </authorList>
    </citation>
    <scope>NUCLEOTIDE SEQUENCE</scope>
    <source>
        <strain evidence="2">LincolnNE</strain>
    </source>
</reference>
<sequence length="427" mass="48591">MQTRHLLAILLLVVAQYSVQVVYSVSTLKNIKQQTNDILASHHDESRLSPVILVPGDGGSRLEAKLDKKDVAHHYCERKSDDWFDLWVNLSLLVPFAIDCWVENMKLVYNTTTRRTQNAPGVITRVKGFARTESVEFVDPAKFYGTNYFDSLVRQLVEFGYERDKNIFGAPYDFRRAPNELEEYYASLEKLIMTAYEQNGNERVVFICHSMGCPYALFYLNTKPQAWKDKYVRSMISLAGVYAGSVKAMKAYASGDNFGVIVVPSLSLRKDVRTFPSLALLMPSPDVWPKNQVLVKNRNISYTASDYKQFFRDIDYPVGYEMWLDVKSLAPPLRAPGVEVHCLHGHKVSTPEFLDYDTGHFPDAKPKVKYGDGDGTVNILSLSTCLEWSGKQKQRVIHRNFTAVDHMTILSDSKVMNYLGEALSKNY</sequence>
<dbReference type="PANTHER" id="PTHR11440">
    <property type="entry name" value="LECITHIN-CHOLESTEROL ACYLTRANSFERASE-RELATED"/>
    <property type="match status" value="1"/>
</dbReference>
<gene>
    <name evidence="2" type="primary">PLA2G15_3</name>
    <name evidence="2" type="ORF">g.8866</name>
</gene>
<dbReference type="InterPro" id="IPR003386">
    <property type="entry name" value="LACT/PDAT_acylTrfase"/>
</dbReference>
<organism evidence="2">
    <name type="scientific">Aceria tosichella</name>
    <name type="common">wheat curl mite</name>
    <dbReference type="NCBI Taxonomy" id="561515"/>
    <lineage>
        <taxon>Eukaryota</taxon>
        <taxon>Metazoa</taxon>
        <taxon>Ecdysozoa</taxon>
        <taxon>Arthropoda</taxon>
        <taxon>Chelicerata</taxon>
        <taxon>Arachnida</taxon>
        <taxon>Acari</taxon>
        <taxon>Acariformes</taxon>
        <taxon>Trombidiformes</taxon>
        <taxon>Prostigmata</taxon>
        <taxon>Eupodina</taxon>
        <taxon>Eriophyoidea</taxon>
        <taxon>Eriophyidae</taxon>
        <taxon>Eriophyinae</taxon>
        <taxon>Aceriini</taxon>
        <taxon>Aceria</taxon>
    </lineage>
</organism>
<dbReference type="SUPFAM" id="SSF53474">
    <property type="entry name" value="alpha/beta-Hydrolases"/>
    <property type="match status" value="1"/>
</dbReference>
<feature type="chain" id="PRO_5026350767" evidence="1">
    <location>
        <begin position="25"/>
        <end position="427"/>
    </location>
</feature>
<keyword evidence="1" id="KW-0732">Signal</keyword>
<dbReference type="EMBL" id="GGYP01004625">
    <property type="protein sequence ID" value="MDE49396.1"/>
    <property type="molecule type" value="Transcribed_RNA"/>
</dbReference>